<keyword evidence="4 9" id="KW-0812">Transmembrane</keyword>
<comment type="caution">
    <text evidence="11">The sequence shown here is derived from an EMBL/GenBank/DDBJ whole genome shotgun (WGS) entry which is preliminary data.</text>
</comment>
<evidence type="ECO:0000256" key="4">
    <source>
        <dbReference type="ARBA" id="ARBA00022692"/>
    </source>
</evidence>
<dbReference type="EMBL" id="JACJJL010000021">
    <property type="protein sequence ID" value="MBM6662450.1"/>
    <property type="molecule type" value="Genomic_DNA"/>
</dbReference>
<comment type="subcellular location">
    <subcellularLocation>
        <location evidence="1">Cell membrane</location>
        <topology evidence="1">Multi-pass membrane protein</topology>
    </subcellularLocation>
    <subcellularLocation>
        <location evidence="8">Membrane</location>
        <topology evidence="8">Multi-pass membrane protein</topology>
    </subcellularLocation>
</comment>
<dbReference type="InterPro" id="IPR050790">
    <property type="entry name" value="ExbB/TolQ_transport"/>
</dbReference>
<keyword evidence="3" id="KW-1003">Cell membrane</keyword>
<evidence type="ECO:0000313" key="11">
    <source>
        <dbReference type="EMBL" id="MBM6662450.1"/>
    </source>
</evidence>
<keyword evidence="5 8" id="KW-0653">Protein transport</keyword>
<evidence type="ECO:0000256" key="7">
    <source>
        <dbReference type="ARBA" id="ARBA00023136"/>
    </source>
</evidence>
<evidence type="ECO:0000256" key="9">
    <source>
        <dbReference type="SAM" id="Phobius"/>
    </source>
</evidence>
<name>A0A938WPT3_9BACT</name>
<keyword evidence="6 9" id="KW-1133">Transmembrane helix</keyword>
<gene>
    <name evidence="11" type="ORF">H6B30_11930</name>
</gene>
<evidence type="ECO:0000259" key="10">
    <source>
        <dbReference type="Pfam" id="PF01618"/>
    </source>
</evidence>
<dbReference type="Pfam" id="PF01618">
    <property type="entry name" value="MotA_ExbB"/>
    <property type="match status" value="1"/>
</dbReference>
<dbReference type="PANTHER" id="PTHR30625:SF15">
    <property type="entry name" value="BIOPOLYMER TRANSPORT PROTEIN EXBB"/>
    <property type="match status" value="1"/>
</dbReference>
<evidence type="ECO:0000256" key="3">
    <source>
        <dbReference type="ARBA" id="ARBA00022475"/>
    </source>
</evidence>
<protein>
    <submittedName>
        <fullName evidence="11">MotA/TolQ/ExbB proton channel family protein</fullName>
    </submittedName>
</protein>
<proteinExistence type="inferred from homology"/>
<keyword evidence="12" id="KW-1185">Reference proteome</keyword>
<evidence type="ECO:0000256" key="6">
    <source>
        <dbReference type="ARBA" id="ARBA00022989"/>
    </source>
</evidence>
<evidence type="ECO:0000256" key="5">
    <source>
        <dbReference type="ARBA" id="ARBA00022927"/>
    </source>
</evidence>
<feature type="transmembrane region" description="Helical" evidence="9">
    <location>
        <begin position="64"/>
        <end position="87"/>
    </location>
</feature>
<organism evidence="11 12">
    <name type="scientific">Marseilla massiliensis</name>
    <dbReference type="NCBI Taxonomy" id="1841864"/>
    <lineage>
        <taxon>Bacteria</taxon>
        <taxon>Pseudomonadati</taxon>
        <taxon>Bacteroidota</taxon>
        <taxon>Bacteroidia</taxon>
        <taxon>Bacteroidales</taxon>
        <taxon>Prevotellaceae</taxon>
        <taxon>Marseilla</taxon>
    </lineage>
</organism>
<dbReference type="PANTHER" id="PTHR30625">
    <property type="entry name" value="PROTEIN TOLQ"/>
    <property type="match status" value="1"/>
</dbReference>
<evidence type="ECO:0000256" key="1">
    <source>
        <dbReference type="ARBA" id="ARBA00004651"/>
    </source>
</evidence>
<accession>A0A938WPT3</accession>
<dbReference type="Proteomes" id="UP000764045">
    <property type="component" value="Unassembled WGS sequence"/>
</dbReference>
<feature type="domain" description="MotA/TolQ/ExbB proton channel" evidence="10">
    <location>
        <begin position="151"/>
        <end position="259"/>
    </location>
</feature>
<dbReference type="RefSeq" id="WP_205110852.1">
    <property type="nucleotide sequence ID" value="NZ_JACJJL010000021.1"/>
</dbReference>
<evidence type="ECO:0000256" key="2">
    <source>
        <dbReference type="ARBA" id="ARBA00022448"/>
    </source>
</evidence>
<feature type="transmembrane region" description="Helical" evidence="9">
    <location>
        <begin position="24"/>
        <end position="44"/>
    </location>
</feature>
<comment type="similarity">
    <text evidence="8">Belongs to the exbB/tolQ family.</text>
</comment>
<feature type="transmembrane region" description="Helical" evidence="9">
    <location>
        <begin position="227"/>
        <end position="248"/>
    </location>
</feature>
<evidence type="ECO:0000256" key="8">
    <source>
        <dbReference type="RuleBase" id="RU004057"/>
    </source>
</evidence>
<dbReference type="InterPro" id="IPR002898">
    <property type="entry name" value="MotA_ExbB_proton_chnl"/>
</dbReference>
<keyword evidence="2 8" id="KW-0813">Transport</keyword>
<feature type="transmembrane region" description="Helical" evidence="9">
    <location>
        <begin position="180"/>
        <end position="203"/>
    </location>
</feature>
<reference evidence="11 12" key="1">
    <citation type="journal article" date="2021" name="Sci. Rep.">
        <title>The distribution of antibiotic resistance genes in chicken gut microbiota commensals.</title>
        <authorList>
            <person name="Juricova H."/>
            <person name="Matiasovicova J."/>
            <person name="Kubasova T."/>
            <person name="Cejkova D."/>
            <person name="Rychlik I."/>
        </authorList>
    </citation>
    <scope>NUCLEOTIDE SEQUENCE [LARGE SCALE GENOMIC DNA]</scope>
    <source>
        <strain evidence="11 12">An819</strain>
    </source>
</reference>
<keyword evidence="7 9" id="KW-0472">Membrane</keyword>
<dbReference type="GO" id="GO:0005886">
    <property type="term" value="C:plasma membrane"/>
    <property type="evidence" value="ECO:0007669"/>
    <property type="project" value="UniProtKB-SubCell"/>
</dbReference>
<sequence>MATSTKAVTPAKNKKQGFGGIKNAIWIMVICCIVAYAFYFLVLGDASNFVGGDKSAHPANLAGTVYKGGPVVGLIFTLFLTVVCLGVERYFALKSAFGTMNLSKFTVQVKELIKAGKFTEAQALCDKMRGSVANVVSASINAYKDVESNNTMKKAQKISKIQQAHEEATQLEMPTLQMNLPIVATIVTLGTLTALFGTVLGMIRSFQALSSGGGADSMALSAGISEALVNTASGIATSWVAVVVYNFYTNKIDKLTYALDEVGYTIAATYDVNHTDEI</sequence>
<dbReference type="GO" id="GO:0017038">
    <property type="term" value="P:protein import"/>
    <property type="evidence" value="ECO:0007669"/>
    <property type="project" value="TreeGrafter"/>
</dbReference>
<dbReference type="AlphaFoldDB" id="A0A938WPT3"/>
<evidence type="ECO:0000313" key="12">
    <source>
        <dbReference type="Proteomes" id="UP000764045"/>
    </source>
</evidence>